<dbReference type="Proteomes" id="UP000321337">
    <property type="component" value="Unassembled WGS sequence"/>
</dbReference>
<dbReference type="InterPro" id="IPR015424">
    <property type="entry name" value="PyrdxlP-dep_Trfase"/>
</dbReference>
<sequence>MEGGDARIALVPGHALNKYGCPPQPDPGLMGFGSATASVISAAGFAAADDLRRRLLRAADAEPHAIIYARELNRLRQELAQLCGAGDLPGLEIVFAASGTDLHLIAAQLAGSSASVSTLALMVNAEETGSGVPAALAGRHFSAHTAYGDSVSAGSSITGTGAIEVVAVPIRLADGTPRPPAAVDAAVESLATSAVAQGRRVLLILTDVSKTGLLAPSLACIAALQRRWPDTLDILVDACQFRLAPSTLRTYLAHGFMIALTGSKFLTGPTFSGALLIPSAAAQRLRRHPLPRALQAYSATADWPDGWTTAGILDNLTNFGLLLRWEAAMAELRAFRAVPEAVVARFLQAFARAVQHRLKSDPAFELVPVPRIDRRPLIEAASWDHIPTIFPFLLHHCATRAGNRPLNQEETAQVYRRLQADLTDHPGLNPTGASHTIAAFRYQLGQPAAFGQRNGLPVSALRLCASARLVVEATTGDRDNSAVVIERALAALDKTALLVRCLPA</sequence>
<gene>
    <name evidence="1" type="ORF">TPL01_04400</name>
</gene>
<keyword evidence="2" id="KW-1185">Reference proteome</keyword>
<evidence type="ECO:0000313" key="2">
    <source>
        <dbReference type="Proteomes" id="UP000321337"/>
    </source>
</evidence>
<organism evidence="1 2">
    <name type="scientific">Sulfuriferula plumbiphila</name>
    <dbReference type="NCBI Taxonomy" id="171865"/>
    <lineage>
        <taxon>Bacteria</taxon>
        <taxon>Pseudomonadati</taxon>
        <taxon>Pseudomonadota</taxon>
        <taxon>Betaproteobacteria</taxon>
        <taxon>Nitrosomonadales</taxon>
        <taxon>Sulfuricellaceae</taxon>
        <taxon>Sulfuriferula</taxon>
    </lineage>
</organism>
<protein>
    <recommendedName>
        <fullName evidence="3">Aminotransferase class V domain-containing protein</fullName>
    </recommendedName>
</protein>
<dbReference type="EMBL" id="BKAD01000004">
    <property type="protein sequence ID" value="GEP29302.1"/>
    <property type="molecule type" value="Genomic_DNA"/>
</dbReference>
<reference evidence="1 2" key="1">
    <citation type="submission" date="2019-07" db="EMBL/GenBank/DDBJ databases">
        <title>Whole genome shotgun sequence of Thiobacillus plumbophilus NBRC 107929.</title>
        <authorList>
            <person name="Hosoyama A."/>
            <person name="Uohara A."/>
            <person name="Ohji S."/>
            <person name="Ichikawa N."/>
        </authorList>
    </citation>
    <scope>NUCLEOTIDE SEQUENCE [LARGE SCALE GENOMIC DNA]</scope>
    <source>
        <strain evidence="1 2">NBRC 107929</strain>
    </source>
</reference>
<evidence type="ECO:0000313" key="1">
    <source>
        <dbReference type="EMBL" id="GEP29302.1"/>
    </source>
</evidence>
<dbReference type="InterPro" id="IPR015421">
    <property type="entry name" value="PyrdxlP-dep_Trfase_major"/>
</dbReference>
<dbReference type="Gene3D" id="3.40.640.10">
    <property type="entry name" value="Type I PLP-dependent aspartate aminotransferase-like (Major domain)"/>
    <property type="match status" value="1"/>
</dbReference>
<dbReference type="AlphaFoldDB" id="A0A512L4B5"/>
<proteinExistence type="predicted"/>
<accession>A0A512L4B5</accession>
<dbReference type="SUPFAM" id="SSF53383">
    <property type="entry name" value="PLP-dependent transferases"/>
    <property type="match status" value="1"/>
</dbReference>
<comment type="caution">
    <text evidence="1">The sequence shown here is derived from an EMBL/GenBank/DDBJ whole genome shotgun (WGS) entry which is preliminary data.</text>
</comment>
<name>A0A512L4B5_9PROT</name>
<evidence type="ECO:0008006" key="3">
    <source>
        <dbReference type="Google" id="ProtNLM"/>
    </source>
</evidence>